<proteinExistence type="predicted"/>
<dbReference type="EMBL" id="CM055762">
    <property type="protein sequence ID" value="KAJ7985889.1"/>
    <property type="molecule type" value="Genomic_DNA"/>
</dbReference>
<evidence type="ECO:0000313" key="1">
    <source>
        <dbReference type="EMBL" id="KAJ7985889.1"/>
    </source>
</evidence>
<reference evidence="1" key="1">
    <citation type="submission" date="2021-05" db="EMBL/GenBank/DDBJ databases">
        <authorList>
            <person name="Pan Q."/>
            <person name="Jouanno E."/>
            <person name="Zahm M."/>
            <person name="Klopp C."/>
            <person name="Cabau C."/>
            <person name="Louis A."/>
            <person name="Berthelot C."/>
            <person name="Parey E."/>
            <person name="Roest Crollius H."/>
            <person name="Montfort J."/>
            <person name="Robinson-Rechavi M."/>
            <person name="Bouchez O."/>
            <person name="Lampietro C."/>
            <person name="Lopez Roques C."/>
            <person name="Donnadieu C."/>
            <person name="Postlethwait J."/>
            <person name="Bobe J."/>
            <person name="Dillon D."/>
            <person name="Chandos A."/>
            <person name="von Hippel F."/>
            <person name="Guiguen Y."/>
        </authorList>
    </citation>
    <scope>NUCLEOTIDE SEQUENCE</scope>
    <source>
        <strain evidence="1">YG-Jan2019</strain>
    </source>
</reference>
<gene>
    <name evidence="1" type="ORF">DPEC_G00345150</name>
</gene>
<comment type="caution">
    <text evidence="1">The sequence shown here is derived from an EMBL/GenBank/DDBJ whole genome shotgun (WGS) entry which is preliminary data.</text>
</comment>
<sequence length="120" mass="13197">MTAISSLESESDGESEEHTNTVYPPSEGEPSHKHKKTGTNVSIPHDILRRPSAVSLATRLRMSPMQQAAFTRDLDAESGGECTHLSASYATADRAKRQLLETISEEQHKQWTPPPSCSLH</sequence>
<accession>A0ACC2F3F1</accession>
<evidence type="ECO:0000313" key="2">
    <source>
        <dbReference type="Proteomes" id="UP001157502"/>
    </source>
</evidence>
<dbReference type="Proteomes" id="UP001157502">
    <property type="component" value="Chromosome 35"/>
</dbReference>
<name>A0ACC2F3F1_DALPE</name>
<keyword evidence="2" id="KW-1185">Reference proteome</keyword>
<protein>
    <submittedName>
        <fullName evidence="1">Uncharacterized protein</fullName>
    </submittedName>
</protein>
<organism evidence="1 2">
    <name type="scientific">Dallia pectoralis</name>
    <name type="common">Alaska blackfish</name>
    <dbReference type="NCBI Taxonomy" id="75939"/>
    <lineage>
        <taxon>Eukaryota</taxon>
        <taxon>Metazoa</taxon>
        <taxon>Chordata</taxon>
        <taxon>Craniata</taxon>
        <taxon>Vertebrata</taxon>
        <taxon>Euteleostomi</taxon>
        <taxon>Actinopterygii</taxon>
        <taxon>Neopterygii</taxon>
        <taxon>Teleostei</taxon>
        <taxon>Protacanthopterygii</taxon>
        <taxon>Esociformes</taxon>
        <taxon>Umbridae</taxon>
        <taxon>Dallia</taxon>
    </lineage>
</organism>